<dbReference type="Proteomes" id="UP000255168">
    <property type="component" value="Chromosome I"/>
</dbReference>
<proteinExistence type="predicted"/>
<sequence>MLAVAGHRRNALSTSAGGCYKDAVVTGDAVPAGAGRGRGQGRGNGSCAHCSDSRQLRPIQLRPYPIAAYPIAAHL</sequence>
<evidence type="ECO:0000313" key="1">
    <source>
        <dbReference type="EMBL" id="SPD45681.1"/>
    </source>
</evidence>
<reference evidence="1 2" key="1">
    <citation type="submission" date="2018-01" db="EMBL/GenBank/DDBJ databases">
        <authorList>
            <person name="Clerissi C."/>
        </authorList>
    </citation>
    <scope>NUCLEOTIDE SEQUENCE [LARGE SCALE GENOMIC DNA]</scope>
    <source>
        <strain evidence="1">Cupriavidus taiwanensis STM 6160</strain>
    </source>
</reference>
<dbReference type="EMBL" id="LT984806">
    <property type="protein sequence ID" value="SPD45681.1"/>
    <property type="molecule type" value="Genomic_DNA"/>
</dbReference>
<organism evidence="1 2">
    <name type="scientific">Cupriavidus neocaledonicus</name>
    <dbReference type="NCBI Taxonomy" id="1040979"/>
    <lineage>
        <taxon>Bacteria</taxon>
        <taxon>Pseudomonadati</taxon>
        <taxon>Pseudomonadota</taxon>
        <taxon>Betaproteobacteria</taxon>
        <taxon>Burkholderiales</taxon>
        <taxon>Burkholderiaceae</taxon>
        <taxon>Cupriavidus</taxon>
    </lineage>
</organism>
<gene>
    <name evidence="1" type="ORF">CBM2607_10619</name>
</gene>
<evidence type="ECO:0000313" key="2">
    <source>
        <dbReference type="Proteomes" id="UP000255168"/>
    </source>
</evidence>
<name>A0A375H1A7_9BURK</name>
<dbReference type="AlphaFoldDB" id="A0A375H1A7"/>
<protein>
    <submittedName>
        <fullName evidence="1">Uncharacterized protein</fullName>
    </submittedName>
</protein>
<accession>A0A375H1A7</accession>